<dbReference type="EMBL" id="EU040288">
    <property type="protein sequence ID" value="ABU50054.1"/>
    <property type="molecule type" value="Genomic_DNA"/>
</dbReference>
<sequence length="79" mass="8127">MVFGPGGLGQPVLHPVLILRHHQQPVLGFGSKLVVRLVVRPRAWLGVQFALSAILALPFPLEGGPSHGFGLGGAAATSG</sequence>
<protein>
    <submittedName>
        <fullName evidence="1">DGCR13</fullName>
    </submittedName>
</protein>
<dbReference type="AlphaFoldDB" id="A7UAV5"/>
<accession>A7UAV5</accession>
<organism evidence="1">
    <name type="scientific">Pongo pygmaeus</name>
    <name type="common">Bornean orangutan</name>
    <dbReference type="NCBI Taxonomy" id="9600"/>
    <lineage>
        <taxon>Eukaryota</taxon>
        <taxon>Metazoa</taxon>
        <taxon>Chordata</taxon>
        <taxon>Craniata</taxon>
        <taxon>Vertebrata</taxon>
        <taxon>Euteleostomi</taxon>
        <taxon>Mammalia</taxon>
        <taxon>Eutheria</taxon>
        <taxon>Euarchontoglires</taxon>
        <taxon>Primates</taxon>
        <taxon>Haplorrhini</taxon>
        <taxon>Catarrhini</taxon>
        <taxon>Hominidae</taxon>
        <taxon>Pongo</taxon>
    </lineage>
</organism>
<name>A7UAV5_PONPY</name>
<reference evidence="1" key="1">
    <citation type="submission" date="2007-07" db="EMBL/GenBank/DDBJ databases">
        <title>Retrocopy contributions to the evolution of the genome: anything goes in the evolutionary ''search'' for protein domains.</title>
        <authorList>
            <person name="Baertsch R."/>
            <person name="Dieckhans M."/>
            <person name="Kent W.J."/>
            <person name="Haussler D."/>
            <person name="Brosius J."/>
        </authorList>
    </citation>
    <scope>NUCLEOTIDE SEQUENCE</scope>
</reference>
<proteinExistence type="predicted"/>
<evidence type="ECO:0000313" key="1">
    <source>
        <dbReference type="EMBL" id="ABU50054.1"/>
    </source>
</evidence>